<evidence type="ECO:0000256" key="3">
    <source>
        <dbReference type="ARBA" id="ARBA00022801"/>
    </source>
</evidence>
<evidence type="ECO:0000256" key="2">
    <source>
        <dbReference type="ARBA" id="ARBA00022729"/>
    </source>
</evidence>
<evidence type="ECO:0000256" key="6">
    <source>
        <dbReference type="ARBA" id="ARBA00023965"/>
    </source>
</evidence>
<feature type="signal peptide" evidence="10">
    <location>
        <begin position="1"/>
        <end position="31"/>
    </location>
</feature>
<dbReference type="InterPro" id="IPR001119">
    <property type="entry name" value="SLH_dom"/>
</dbReference>
<dbReference type="InterPro" id="IPR014756">
    <property type="entry name" value="Ig_E-set"/>
</dbReference>
<evidence type="ECO:0000256" key="5">
    <source>
        <dbReference type="ARBA" id="ARBA00023295"/>
    </source>
</evidence>
<dbReference type="GO" id="GO:0030246">
    <property type="term" value="F:carbohydrate binding"/>
    <property type="evidence" value="ECO:0007669"/>
    <property type="project" value="InterPro"/>
</dbReference>
<dbReference type="GO" id="GO:0005975">
    <property type="term" value="P:carbohydrate metabolic process"/>
    <property type="evidence" value="ECO:0007669"/>
    <property type="project" value="InterPro"/>
</dbReference>
<dbReference type="SUPFAM" id="SSF51011">
    <property type="entry name" value="Glycosyl hydrolase domain"/>
    <property type="match status" value="1"/>
</dbReference>
<dbReference type="CDD" id="cd02860">
    <property type="entry name" value="E_set_Pullulanase"/>
    <property type="match status" value="1"/>
</dbReference>
<dbReference type="InterPro" id="IPR011838">
    <property type="entry name" value="Pullulan_Gpos"/>
</dbReference>
<comment type="similarity">
    <text evidence="1">Belongs to the glycosyl hydrolase 13 family.</text>
</comment>
<dbReference type="InterPro" id="IPR006047">
    <property type="entry name" value="GH13_cat_dom"/>
</dbReference>
<evidence type="ECO:0000259" key="11">
    <source>
        <dbReference type="PROSITE" id="PS51272"/>
    </source>
</evidence>
<dbReference type="SUPFAM" id="SSF51445">
    <property type="entry name" value="(Trans)glycosidases"/>
    <property type="match status" value="2"/>
</dbReference>
<keyword evidence="4" id="KW-0106">Calcium</keyword>
<dbReference type="NCBIfam" id="TIGR02102">
    <property type="entry name" value="pullulan_Gpos"/>
    <property type="match status" value="1"/>
</dbReference>
<comment type="catalytic activity">
    <reaction evidence="6">
        <text>Hydrolysis of (1-&gt;6)-alpha-D-glucosidic linkages in pullulan, amylopectin and glycogen, and in the alpha- and beta-limit dextrins of amylopectin and glycogen.</text>
        <dbReference type="EC" id="3.2.1.41"/>
    </reaction>
</comment>
<protein>
    <recommendedName>
        <fullName evidence="7">pullulanase</fullName>
        <ecNumber evidence="7">3.2.1.41</ecNumber>
    </recommendedName>
    <alternativeName>
        <fullName evidence="8">Alpha-dextrin endo-1,6-alpha-glucosidase</fullName>
    </alternativeName>
    <alternativeName>
        <fullName evidence="9">Pullulan 6-glucanohydrolase</fullName>
    </alternativeName>
</protein>
<comment type="caution">
    <text evidence="12">The sequence shown here is derived from an EMBL/GenBank/DDBJ whole genome shotgun (WGS) entry which is preliminary data.</text>
</comment>
<evidence type="ECO:0000313" key="12">
    <source>
        <dbReference type="EMBL" id="RXJ01687.1"/>
    </source>
</evidence>
<dbReference type="InterPro" id="IPR004193">
    <property type="entry name" value="Glyco_hydro_13_N"/>
</dbReference>
<dbReference type="PANTHER" id="PTHR43002">
    <property type="entry name" value="GLYCOGEN DEBRANCHING ENZYME"/>
    <property type="match status" value="1"/>
</dbReference>
<dbReference type="Gene3D" id="3.20.20.80">
    <property type="entry name" value="Glycosidases"/>
    <property type="match status" value="2"/>
</dbReference>
<dbReference type="SUPFAM" id="SSF49452">
    <property type="entry name" value="Starch-binding domain-like"/>
    <property type="match status" value="4"/>
</dbReference>
<dbReference type="Gene3D" id="2.60.40.10">
    <property type="entry name" value="Immunoglobulins"/>
    <property type="match status" value="1"/>
</dbReference>
<proteinExistence type="inferred from homology"/>
<dbReference type="Pfam" id="PF00395">
    <property type="entry name" value="SLH"/>
    <property type="match status" value="3"/>
</dbReference>
<evidence type="ECO:0000256" key="8">
    <source>
        <dbReference type="ARBA" id="ARBA00029618"/>
    </source>
</evidence>
<organism evidence="12 13">
    <name type="scientific">Anaerobacillus alkaliphilus</name>
    <dbReference type="NCBI Taxonomy" id="1548597"/>
    <lineage>
        <taxon>Bacteria</taxon>
        <taxon>Bacillati</taxon>
        <taxon>Bacillota</taxon>
        <taxon>Bacilli</taxon>
        <taxon>Bacillales</taxon>
        <taxon>Bacillaceae</taxon>
        <taxon>Anaerobacillus</taxon>
    </lineage>
</organism>
<keyword evidence="3 12" id="KW-0378">Hydrolase</keyword>
<keyword evidence="5 12" id="KW-0326">Glycosidase</keyword>
<feature type="domain" description="SLH" evidence="11">
    <location>
        <begin position="2130"/>
        <end position="2189"/>
    </location>
</feature>
<dbReference type="Pfam" id="PF18033">
    <property type="entry name" value="SpuA_C"/>
    <property type="match status" value="1"/>
</dbReference>
<dbReference type="Pfam" id="PF00128">
    <property type="entry name" value="Alpha-amylase"/>
    <property type="match status" value="2"/>
</dbReference>
<sequence length="2313" mass="256727">MINKKYQKVLSFWLSLIMVFSVFTSYIPAVAAAGTTGSVTRHIHLVYDRPDAEYEGWNIWVWGTGAKNDQIDFTEFKDGKAIAKIEVGPNADRVGFVLRSTDNWDTAKKDVEPDRFINLLKNDLVTKVYLTSGEIPFHTVAEVTAPVIEEGNASFFFRDKGLYNNFEMDKIAKVELSIADSLYEMTYDAKNERFVYTYENLAPGTYEYTYLVTVDGATKEVSDPYNTVNGKSTLSYIVADIEVAGTVTPQAVNYNQNAVVTVDLDNKDDIEIRELYVDATEVGGPKKLKVDPELNEVTLNIDHKTTAGQKKLPIVAVDAFGGTHKGEVTLEVKARTFIGEADFDWDEALIYFLLTDRFFDGDSSNNDPYGMNYDTKLPGAYQGGDFKGITEKLDYLKDLGINTIWINPIVENIKYDVRHSTTPYITPYYGYHGYWASDFEKLNPHFGSMADFHELIDEAHARGMKLMIDVVLNHTGYGLKMVDGELAVDKRPPGYPTDAEREKFRDMLRQGKDVGSATVRGELASLPDLITEDPAVRNQIVQWQVDWINKSRTAKGNTIDYFRVDTVKHVEDTTWMAFKNELTKVMPEFKMIGESWGASQNDDHGYLNSGMMDSLLDFDFKNYARNFANGQLDQVHNTLVARNNKLTNSATLGQFLGSHDENGFLSSVGGDKGKLKIASALQITAKGQPVIYYGEELGLSGEANYPYYTNRPNMPWDKIAGNDVLSHYQELLTFRGANSEIFAKGDRVKLAGSDKEKYQLFSRNYNGESVYVGLNVAEQAKEVTVAVSSSDVVVTDHYSGNTFNAENGEVTFTIPAMAAGGTVLLTAEGGTILGTQSTLRVHYQRTDNDYANLGLWLWGDVVTTSQEWPKGTPFGSELTSYGVYADIAIKPNAKDFGLIVLDVTNGDKDGGNKEFELPAGTTDIWLKQGSDEVFFKNPDQEAGIPEDTLRVHYQRTDNNFSNLGLWTWFDVAQPSSNWPSGGTPFVAGQTTDYGAYVDIPLNTGAQKVGFLVLNVTNGDKDGGDKVVELFSSEINEVWIKQGSDEVFYWEPVELPENTVRIHYDRTDKNYDGWAVWNWGDVVAPSEGWPNGATDKAGVGKFGAYYDISLNEAAQEIKFLFVNKIGGAQTRDYKFELLAQYKEIFMKDGDDKVYTNPFGAVPIALISGELLSDKKISLVFSKTEGLDVDALKEEMTIVDKDGSAVTFDNITIEDDKRVTIHGEFDLDQAPFAITYGERTVSAKAGWRLIDEMYGYDGELGAKLHADGTATLKLWSPKADSVSVVLYDKDDQYTVVKENIPMTLGDRGVWSVTLDKENTGIDRLKGFFYHFSITHGDETKLALDPYAKSMAAWNSADANDAYPYGKAAIIDLSEIGPKLDFANIPGYEKREDAIIYEIHVRDFTSDPNIADDLKAQFGTFASFIEKLDYIEEMGVTHVQLLPVMSYFFSDEFNNGERMLEYASTNTNYNWGYDPHSYFSLSGMYSENPNDPELRVKEFKNLINEIHSRGMGVILDVVYNHTARVGIFEDLVPNYYHFMDADGTSRTSFGGGRLGTTHKMARRILVDSILHWVNEYKVDGFRFDMMGDHDAESIQIAFDKAKAINPNIVMIGEGWRTFAGDEGDPVQAADQDWMQYTEAVGSFSDEFRNELKSGFGSEGQPRFITDGARNVQQIFDNIKAQPHNFVADQPGDVVPYIEAHDNLTVYDVIAQSIKKDPAIPANDLEIHKRIRIGNAMVLTAQGTAFIHAGQEFGRTKQWLAPAETEPYKSTYMVDQDGNPFENPYFIHDSYDSSDIINRIDWEKATNAEKYPINNVTREYTQGLIELRRSTDAFRLGSKQLVDQNVTLIKAPEVKTNDKVIAYRNQATNGDAYYVFVNADMTSRTFTIGKDLSGGIVLVDNDEAGIVEVKERTGFTLTGEKITVDALTTVVIKQAAPVKPSPVTPVPTPRPGDQVIVNNPQADKGKIAVPVAQGTKQVLLPANAAVIDGKNSLQVTNEKLTADVPGAVLKQLQELAKGKENANIAFSFNKVEDATVATLTNAAATKAKAKVKAAGEVYDFTLAIVDKDGKVTKLTSFSEPITISLAVSETANKKLIGVYNIKDDGTLVYVGGKVKDGKITAELSHFSKYAVLEFDKEFKDVKSGYWAHDVIKEMSAKHIVQGIDAENFAPTRNVTRAEFAALIVRALGIEASSNDVTFKDIASTKWYASAVAAASQAGIVNGKSATRFAPEETISREEMATMIVRAYEYAQSQQLAEVNDATFTDLSNASSWSKDYINQAAHLGLVNGRANNRFAPLGFTQRAESVQVIANLLNLLN</sequence>
<evidence type="ECO:0000256" key="7">
    <source>
        <dbReference type="ARBA" id="ARBA00024062"/>
    </source>
</evidence>
<dbReference type="Pfam" id="PF02922">
    <property type="entry name" value="CBM_48"/>
    <property type="match status" value="1"/>
</dbReference>
<evidence type="ECO:0000256" key="4">
    <source>
        <dbReference type="ARBA" id="ARBA00022837"/>
    </source>
</evidence>
<dbReference type="CDD" id="cd11341">
    <property type="entry name" value="AmyAc_Pullulanase_LD-like"/>
    <property type="match status" value="1"/>
</dbReference>
<dbReference type="Pfam" id="PF03714">
    <property type="entry name" value="PUD"/>
    <property type="match status" value="4"/>
</dbReference>
<feature type="chain" id="PRO_5020696014" description="pullulanase" evidence="10">
    <location>
        <begin position="32"/>
        <end position="2313"/>
    </location>
</feature>
<feature type="domain" description="SLH" evidence="11">
    <location>
        <begin position="2190"/>
        <end position="2253"/>
    </location>
</feature>
<dbReference type="OrthoDB" id="9761875at2"/>
<dbReference type="Gene3D" id="2.60.40.1110">
    <property type="match status" value="4"/>
</dbReference>
<keyword evidence="13" id="KW-1185">Reference proteome</keyword>
<dbReference type="InterPro" id="IPR005323">
    <property type="entry name" value="CBM41_pullulanase"/>
</dbReference>
<evidence type="ECO:0000313" key="13">
    <source>
        <dbReference type="Proteomes" id="UP000290649"/>
    </source>
</evidence>
<evidence type="ECO:0000256" key="10">
    <source>
        <dbReference type="SAM" id="SignalP"/>
    </source>
</evidence>
<reference evidence="12 13" key="1">
    <citation type="journal article" date="2019" name="Int. J. Syst. Evol. Microbiol.">
        <title>Anaerobacillus alkaliphilus sp. nov., a novel alkaliphilic and moderately halophilic bacterium.</title>
        <authorList>
            <person name="Borsodi A.K."/>
            <person name="Aszalos J.M."/>
            <person name="Bihari P."/>
            <person name="Nagy I."/>
            <person name="Schumann P."/>
            <person name="Sproer C."/>
            <person name="Kovacs A.L."/>
            <person name="Boka K."/>
            <person name="Dobosy P."/>
            <person name="Ovari M."/>
            <person name="Szili-Kovacs T."/>
            <person name="Toth E."/>
        </authorList>
    </citation>
    <scope>NUCLEOTIDE SEQUENCE [LARGE SCALE GENOMIC DNA]</scope>
    <source>
        <strain evidence="12 13">B16-10</strain>
    </source>
</reference>
<dbReference type="InterPro" id="IPR014755">
    <property type="entry name" value="Cu-Rt/internalin_Ig-like"/>
</dbReference>
<dbReference type="SMART" id="SM00642">
    <property type="entry name" value="Aamy"/>
    <property type="match status" value="1"/>
</dbReference>
<accession>A0A4Q0VUT5</accession>
<dbReference type="EMBL" id="QOUX01000032">
    <property type="protein sequence ID" value="RXJ01687.1"/>
    <property type="molecule type" value="Genomic_DNA"/>
</dbReference>
<dbReference type="InterPro" id="IPR013783">
    <property type="entry name" value="Ig-like_fold"/>
</dbReference>
<keyword evidence="2 10" id="KW-0732">Signal</keyword>
<evidence type="ECO:0000256" key="9">
    <source>
        <dbReference type="ARBA" id="ARBA00031076"/>
    </source>
</evidence>
<dbReference type="Gene3D" id="2.60.40.1220">
    <property type="match status" value="1"/>
</dbReference>
<name>A0A4Q0VUT5_9BACI</name>
<dbReference type="RefSeq" id="WP_129077988.1">
    <property type="nucleotide sequence ID" value="NZ_QOUX01000032.1"/>
</dbReference>
<dbReference type="CDD" id="cd10315">
    <property type="entry name" value="CBM41_pullulanase"/>
    <property type="match status" value="4"/>
</dbReference>
<dbReference type="SUPFAM" id="SSF81296">
    <property type="entry name" value="E set domains"/>
    <property type="match status" value="1"/>
</dbReference>
<dbReference type="PROSITE" id="PS51272">
    <property type="entry name" value="SLH"/>
    <property type="match status" value="3"/>
</dbReference>
<dbReference type="Proteomes" id="UP000290649">
    <property type="component" value="Unassembled WGS sequence"/>
</dbReference>
<gene>
    <name evidence="12" type="ORF">DS745_09415</name>
</gene>
<dbReference type="EC" id="3.2.1.41" evidence="7"/>
<dbReference type="GO" id="GO:0051060">
    <property type="term" value="F:pullulanase activity"/>
    <property type="evidence" value="ECO:0007669"/>
    <property type="project" value="UniProtKB-EC"/>
</dbReference>
<dbReference type="InterPro" id="IPR040806">
    <property type="entry name" value="SpuA_C"/>
</dbReference>
<evidence type="ECO:0000256" key="1">
    <source>
        <dbReference type="ARBA" id="ARBA00008061"/>
    </source>
</evidence>
<dbReference type="InterPro" id="IPR013780">
    <property type="entry name" value="Glyco_hydro_b"/>
</dbReference>
<feature type="domain" description="SLH" evidence="11">
    <location>
        <begin position="2256"/>
        <end position="2313"/>
    </location>
</feature>
<dbReference type="Gene3D" id="2.60.40.1180">
    <property type="entry name" value="Golgi alpha-mannosidase II"/>
    <property type="match status" value="2"/>
</dbReference>
<dbReference type="InterPro" id="IPR017853">
    <property type="entry name" value="GH"/>
</dbReference>
<dbReference type="InterPro" id="IPR013784">
    <property type="entry name" value="Carb-bd-like_fold"/>
</dbReference>